<dbReference type="PANTHER" id="PTHR46380">
    <property type="entry name" value="CYCLIN-D-BINDING MYB-LIKE TRANSCRIPTION FACTOR 1"/>
    <property type="match status" value="1"/>
</dbReference>
<comment type="subcellular location">
    <subcellularLocation>
        <location evidence="1">Nucleus</location>
    </subcellularLocation>
</comment>
<feature type="compositionally biased region" description="Acidic residues" evidence="4">
    <location>
        <begin position="474"/>
        <end position="485"/>
    </location>
</feature>
<dbReference type="SMART" id="SM00717">
    <property type="entry name" value="SANT"/>
    <property type="match status" value="3"/>
</dbReference>
<feature type="region of interest" description="Disordered" evidence="4">
    <location>
        <begin position="402"/>
        <end position="440"/>
    </location>
</feature>
<keyword evidence="3" id="KW-0539">Nucleus</keyword>
<feature type="compositionally biased region" description="Polar residues" evidence="4">
    <location>
        <begin position="462"/>
        <end position="472"/>
    </location>
</feature>
<feature type="compositionally biased region" description="Basic and acidic residues" evidence="4">
    <location>
        <begin position="80"/>
        <end position="100"/>
    </location>
</feature>
<dbReference type="Gene3D" id="1.10.10.60">
    <property type="entry name" value="Homeodomain-like"/>
    <property type="match status" value="2"/>
</dbReference>
<evidence type="ECO:0000256" key="2">
    <source>
        <dbReference type="ARBA" id="ARBA00023125"/>
    </source>
</evidence>
<feature type="compositionally biased region" description="Acidic residues" evidence="4">
    <location>
        <begin position="417"/>
        <end position="428"/>
    </location>
</feature>
<evidence type="ECO:0000256" key="4">
    <source>
        <dbReference type="SAM" id="MobiDB-lite"/>
    </source>
</evidence>
<dbReference type="GO" id="GO:0000976">
    <property type="term" value="F:transcription cis-regulatory region binding"/>
    <property type="evidence" value="ECO:0007669"/>
    <property type="project" value="TreeGrafter"/>
</dbReference>
<evidence type="ECO:0000259" key="6">
    <source>
        <dbReference type="PROSITE" id="PS51294"/>
    </source>
</evidence>
<evidence type="ECO:0000256" key="3">
    <source>
        <dbReference type="ARBA" id="ARBA00023242"/>
    </source>
</evidence>
<dbReference type="GO" id="GO:0005634">
    <property type="term" value="C:nucleus"/>
    <property type="evidence" value="ECO:0007669"/>
    <property type="project" value="UniProtKB-SubCell"/>
</dbReference>
<feature type="region of interest" description="Disordered" evidence="4">
    <location>
        <begin position="1"/>
        <end position="156"/>
    </location>
</feature>
<feature type="compositionally biased region" description="Basic and acidic residues" evidence="4">
    <location>
        <begin position="492"/>
        <end position="506"/>
    </location>
</feature>
<feature type="domain" description="HTH myb-type" evidence="6">
    <location>
        <begin position="256"/>
        <end position="301"/>
    </location>
</feature>
<dbReference type="EMBL" id="MNBE01000071">
    <property type="protein sequence ID" value="OKP14682.1"/>
    <property type="molecule type" value="Genomic_DNA"/>
</dbReference>
<keyword evidence="8" id="KW-1185">Reference proteome</keyword>
<feature type="domain" description="Myb-like" evidence="5">
    <location>
        <begin position="248"/>
        <end position="297"/>
    </location>
</feature>
<proteinExistence type="predicted"/>
<feature type="compositionally biased region" description="Basic residues" evidence="4">
    <location>
        <begin position="541"/>
        <end position="551"/>
    </location>
</feature>
<gene>
    <name evidence="7" type="ORF">PENSUB_11440</name>
</gene>
<protein>
    <submittedName>
        <fullName evidence="7">DNA-binding protein REB1</fullName>
    </submittedName>
</protein>
<feature type="region of interest" description="Disordered" evidence="4">
    <location>
        <begin position="457"/>
        <end position="584"/>
    </location>
</feature>
<dbReference type="STRING" id="1316194.A0A1Q5UQD4"/>
<evidence type="ECO:0000256" key="1">
    <source>
        <dbReference type="ARBA" id="ARBA00004123"/>
    </source>
</evidence>
<dbReference type="PROSITE" id="PS50090">
    <property type="entry name" value="MYB_LIKE"/>
    <property type="match status" value="2"/>
</dbReference>
<reference evidence="7 8" key="1">
    <citation type="submission" date="2016-10" db="EMBL/GenBank/DDBJ databases">
        <title>Genome sequence of the ascomycete fungus Penicillium subrubescens.</title>
        <authorList>
            <person name="De Vries R.P."/>
            <person name="Peng M."/>
            <person name="Dilokpimol A."/>
            <person name="Hilden K."/>
            <person name="Makela M.R."/>
            <person name="Grigoriev I."/>
            <person name="Riley R."/>
            <person name="Granchi Z."/>
        </authorList>
    </citation>
    <scope>NUCLEOTIDE SEQUENCE [LARGE SCALE GENOMIC DNA]</scope>
    <source>
        <strain evidence="7 8">CBS 132785</strain>
    </source>
</reference>
<dbReference type="PROSITE" id="PS51294">
    <property type="entry name" value="HTH_MYB"/>
    <property type="match status" value="1"/>
</dbReference>
<evidence type="ECO:0000313" key="7">
    <source>
        <dbReference type="EMBL" id="OKP14682.1"/>
    </source>
</evidence>
<sequence>MEVAESPVVGFLHPPSTAESMKPKKKNKSHKDQKSDEPLEAAHTNGTMSSPPPEDDESRPSKRKRDSESGHKKNNKKKRREAEDDAHGELDPHEQSHMFDQEENGEDTADVNMEVDNTPSKDTREPGHTASGVAPLHEGSQDPGTPSEARLKRTRGSRIGAKSHLKVGFFVEEEVKALEEFKIQFCNTHGIAGRTFDAMVQHSERGGEEWPVQTHICNKGEFWNDVYSLIPDRDRRSVYRFMRRHFQDTTQKAHDWTLEQDEELIKLHAQHGPKYALIAKLLGRSDDDVTQRWKNRLQHRATKKTGAWSEDELRAFMRSLEEYRNLLITSSAEPQKAGKDIWDMDLKSISWGSISNGMDNSRTRQQCADKWRKIQKNVAHVRQTLDPDAVFDPADAVKRYHRWNRGPAGEKSKTYVEDDDDDEADESDESRIPSTTPAIIPKLEFAAEQQMDLARVAKEGSVDSSPAQNRNGVDNEDSDDGEDEMPSSPLSDHSRSEVKKLRDEKKERRRRRKEKKERRRQEAAAVDESAEEVEDPSTPKEKRHKDKKHRKSEASGSDMHDVEPVESSKKKSKKDKKNKKAAQE</sequence>
<dbReference type="InterPro" id="IPR001005">
    <property type="entry name" value="SANT/Myb"/>
</dbReference>
<keyword evidence="2 7" id="KW-0238">DNA-binding</keyword>
<dbReference type="PANTHER" id="PTHR46380:SF2">
    <property type="entry name" value="CYCLIN-D-BINDING MYB-LIKE TRANSCRIPTION FACTOR 1"/>
    <property type="match status" value="1"/>
</dbReference>
<dbReference type="InterPro" id="IPR051651">
    <property type="entry name" value="DMTF1_DNA-bind_reg"/>
</dbReference>
<feature type="compositionally biased region" description="Basic and acidic residues" evidence="4">
    <location>
        <begin position="558"/>
        <end position="569"/>
    </location>
</feature>
<accession>A0A1Q5UQD4</accession>
<dbReference type="AlphaFoldDB" id="A0A1Q5UQD4"/>
<feature type="compositionally biased region" description="Basic residues" evidence="4">
    <location>
        <begin position="570"/>
        <end position="584"/>
    </location>
</feature>
<dbReference type="InterPro" id="IPR017930">
    <property type="entry name" value="Myb_dom"/>
</dbReference>
<feature type="compositionally biased region" description="Basic residues" evidence="4">
    <location>
        <begin position="507"/>
        <end position="518"/>
    </location>
</feature>
<dbReference type="Proteomes" id="UP000186955">
    <property type="component" value="Unassembled WGS sequence"/>
</dbReference>
<dbReference type="Pfam" id="PF13921">
    <property type="entry name" value="Myb_DNA-bind_6"/>
    <property type="match status" value="1"/>
</dbReference>
<organism evidence="7 8">
    <name type="scientific">Penicillium subrubescens</name>
    <dbReference type="NCBI Taxonomy" id="1316194"/>
    <lineage>
        <taxon>Eukaryota</taxon>
        <taxon>Fungi</taxon>
        <taxon>Dikarya</taxon>
        <taxon>Ascomycota</taxon>
        <taxon>Pezizomycotina</taxon>
        <taxon>Eurotiomycetes</taxon>
        <taxon>Eurotiomycetidae</taxon>
        <taxon>Eurotiales</taxon>
        <taxon>Aspergillaceae</taxon>
        <taxon>Penicillium</taxon>
    </lineage>
</organism>
<dbReference type="InterPro" id="IPR009057">
    <property type="entry name" value="Homeodomain-like_sf"/>
</dbReference>
<evidence type="ECO:0000259" key="5">
    <source>
        <dbReference type="PROSITE" id="PS50090"/>
    </source>
</evidence>
<dbReference type="SUPFAM" id="SSF46689">
    <property type="entry name" value="Homeodomain-like"/>
    <property type="match status" value="1"/>
</dbReference>
<name>A0A1Q5UQD4_9EURO</name>
<feature type="domain" description="Myb-like" evidence="5">
    <location>
        <begin position="300"/>
        <end position="375"/>
    </location>
</feature>
<evidence type="ECO:0000313" key="8">
    <source>
        <dbReference type="Proteomes" id="UP000186955"/>
    </source>
</evidence>
<comment type="caution">
    <text evidence="7">The sequence shown here is derived from an EMBL/GenBank/DDBJ whole genome shotgun (WGS) entry which is preliminary data.</text>
</comment>
<dbReference type="CDD" id="cd00167">
    <property type="entry name" value="SANT"/>
    <property type="match status" value="1"/>
</dbReference>
<dbReference type="GO" id="GO:0003700">
    <property type="term" value="F:DNA-binding transcription factor activity"/>
    <property type="evidence" value="ECO:0007669"/>
    <property type="project" value="TreeGrafter"/>
</dbReference>